<evidence type="ECO:0000313" key="10">
    <source>
        <dbReference type="EMBL" id="ROP31138.1"/>
    </source>
</evidence>
<feature type="transmembrane region" description="Helical" evidence="9">
    <location>
        <begin position="143"/>
        <end position="166"/>
    </location>
</feature>
<feature type="transmembrane region" description="Helical" evidence="9">
    <location>
        <begin position="48"/>
        <end position="66"/>
    </location>
</feature>
<feature type="transmembrane region" description="Helical" evidence="9">
    <location>
        <begin position="325"/>
        <end position="344"/>
    </location>
</feature>
<name>A0A3N1GLM4_9ACTN</name>
<dbReference type="InterPro" id="IPR018584">
    <property type="entry name" value="GT87"/>
</dbReference>
<evidence type="ECO:0000256" key="4">
    <source>
        <dbReference type="ARBA" id="ARBA00022692"/>
    </source>
</evidence>
<reference evidence="10 11" key="1">
    <citation type="submission" date="2018-11" db="EMBL/GenBank/DDBJ databases">
        <title>Sequencing the genomes of 1000 actinobacteria strains.</title>
        <authorList>
            <person name="Klenk H.-P."/>
        </authorList>
    </citation>
    <scope>NUCLEOTIDE SEQUENCE [LARGE SCALE GENOMIC DNA]</scope>
    <source>
        <strain evidence="10 11">DSM 43634</strain>
    </source>
</reference>
<keyword evidence="3" id="KW-0808">Transferase</keyword>
<dbReference type="Pfam" id="PF09594">
    <property type="entry name" value="GT87"/>
    <property type="match status" value="1"/>
</dbReference>
<organism evidence="10 11">
    <name type="scientific">Couchioplanes caeruleus</name>
    <dbReference type="NCBI Taxonomy" id="56438"/>
    <lineage>
        <taxon>Bacteria</taxon>
        <taxon>Bacillati</taxon>
        <taxon>Actinomycetota</taxon>
        <taxon>Actinomycetes</taxon>
        <taxon>Micromonosporales</taxon>
        <taxon>Micromonosporaceae</taxon>
        <taxon>Couchioplanes</taxon>
    </lineage>
</organism>
<comment type="caution">
    <text evidence="10">The sequence shown here is derived from an EMBL/GenBank/DDBJ whole genome shotgun (WGS) entry which is preliminary data.</text>
</comment>
<evidence type="ECO:0000256" key="7">
    <source>
        <dbReference type="ARBA" id="ARBA00024033"/>
    </source>
</evidence>
<comment type="subcellular location">
    <subcellularLocation>
        <location evidence="1">Cell membrane</location>
        <topology evidence="1">Multi-pass membrane protein</topology>
    </subcellularLocation>
</comment>
<keyword evidence="5 9" id="KW-1133">Transmembrane helix</keyword>
<gene>
    <name evidence="10" type="ORF">EDD30_4029</name>
</gene>
<evidence type="ECO:0000256" key="9">
    <source>
        <dbReference type="SAM" id="Phobius"/>
    </source>
</evidence>
<feature type="transmembrane region" description="Helical" evidence="9">
    <location>
        <begin position="178"/>
        <end position="206"/>
    </location>
</feature>
<feature type="transmembrane region" description="Helical" evidence="9">
    <location>
        <begin position="247"/>
        <end position="270"/>
    </location>
</feature>
<evidence type="ECO:0000256" key="2">
    <source>
        <dbReference type="ARBA" id="ARBA00022475"/>
    </source>
</evidence>
<keyword evidence="2" id="KW-1003">Cell membrane</keyword>
<evidence type="ECO:0000313" key="11">
    <source>
        <dbReference type="Proteomes" id="UP000271683"/>
    </source>
</evidence>
<sequence>MSAPTPATDRTDLPAASDGFIRGLSQAIGGPVGEHAVPPLSRRGRFWTAQRIILALVCLTLAASWVQKSPCQDGDWQKNVQYTRFCYTDVLALYYAEGLNEGKVPYRDHPVEYPVVTGYFMGALGLPVHALGDRFPEINQGRWFYNANALVLSILAVASAAVLLALRRRRPWDAAIFALSPILLVTATVNWDLLAIALAMFGLYAWARRQPLIAGLLLGLGGAAKLWPLFILGPLFVLALRSQRMRAFLYATGTAVLAWLATNLPVAVLYPTSWSRFFELNDTRPIDWGTLWYIGRYLDGKWNTGAGDKGPFQWLSDNIPALNNLSYALTILACAGIGILCLLAPPPPPPGPARLPRGRRLPHLQQGVVAAVRPLAPAAGRAGPPALGRDHSLDGRGDRLLRRLLRRTARRGRQAGDPRGHVRAGLEPAADHTRGPVHAGDPRDLAARTRRGPPHLPGRPGRRRLRRCARRLVDHHSAQDLHRGSPRAVSIGEPAARSTDAGGMTFARSLGRPPWRCHSAVSGVCPFQGWLRLGR</sequence>
<dbReference type="GO" id="GO:0005886">
    <property type="term" value="C:plasma membrane"/>
    <property type="evidence" value="ECO:0007669"/>
    <property type="project" value="UniProtKB-SubCell"/>
</dbReference>
<evidence type="ECO:0000256" key="6">
    <source>
        <dbReference type="ARBA" id="ARBA00023136"/>
    </source>
</evidence>
<evidence type="ECO:0000256" key="8">
    <source>
        <dbReference type="SAM" id="MobiDB-lite"/>
    </source>
</evidence>
<evidence type="ECO:0000256" key="5">
    <source>
        <dbReference type="ARBA" id="ARBA00022989"/>
    </source>
</evidence>
<dbReference type="GO" id="GO:0016758">
    <property type="term" value="F:hexosyltransferase activity"/>
    <property type="evidence" value="ECO:0007669"/>
    <property type="project" value="InterPro"/>
</dbReference>
<comment type="similarity">
    <text evidence="7">Belongs to the glycosyltransferase 87 family.</text>
</comment>
<evidence type="ECO:0000256" key="3">
    <source>
        <dbReference type="ARBA" id="ARBA00022679"/>
    </source>
</evidence>
<keyword evidence="4 9" id="KW-0812">Transmembrane</keyword>
<dbReference type="AlphaFoldDB" id="A0A3N1GLM4"/>
<accession>A0A3N1GLM4</accession>
<evidence type="ECO:0000256" key="1">
    <source>
        <dbReference type="ARBA" id="ARBA00004651"/>
    </source>
</evidence>
<feature type="transmembrane region" description="Helical" evidence="9">
    <location>
        <begin position="212"/>
        <end position="240"/>
    </location>
</feature>
<dbReference type="Proteomes" id="UP000271683">
    <property type="component" value="Unassembled WGS sequence"/>
</dbReference>
<keyword evidence="6 9" id="KW-0472">Membrane</keyword>
<protein>
    <submittedName>
        <fullName evidence="10">Uncharacterized protein DUF2029</fullName>
    </submittedName>
</protein>
<feature type="region of interest" description="Disordered" evidence="8">
    <location>
        <begin position="408"/>
        <end position="465"/>
    </location>
</feature>
<dbReference type="EMBL" id="RJKL01000001">
    <property type="protein sequence ID" value="ROP31138.1"/>
    <property type="molecule type" value="Genomic_DNA"/>
</dbReference>
<feature type="compositionally biased region" description="Basic and acidic residues" evidence="8">
    <location>
        <begin position="429"/>
        <end position="447"/>
    </location>
</feature>
<proteinExistence type="inferred from homology"/>